<evidence type="ECO:0000313" key="9">
    <source>
        <dbReference type="EMBL" id="AWT58951.1"/>
    </source>
</evidence>
<dbReference type="GO" id="GO:0016740">
    <property type="term" value="F:transferase activity"/>
    <property type="evidence" value="ECO:0007669"/>
    <property type="project" value="UniProtKB-KW"/>
</dbReference>
<dbReference type="AlphaFoldDB" id="A0A2Z4AB53"/>
<dbReference type="Gene3D" id="3.40.50.1110">
    <property type="entry name" value="SGNH hydrolase"/>
    <property type="match status" value="1"/>
</dbReference>
<dbReference type="GO" id="GO:0016788">
    <property type="term" value="F:hydrolase activity, acting on ester bonds"/>
    <property type="evidence" value="ECO:0007669"/>
    <property type="project" value="UniProtKB-ARBA"/>
</dbReference>
<sequence>MPTRNHWIWRHPRLTIILTIIIVVIGLDFLLANVAIMLGLYRPQHSIETYYRIRHEAYNHTLAPNIDFSEGRWGGIGYRLDTNSLGFKDRAARTVPLSTGSYRVLFIGDSFTEGVGIQYTDTFVGIIHAMLEKRGIETLNAGVISYSPIIYLRKIQYLLNDVGLEFDHLTVCIDLSDITDEVDLYKYDEQGNVVLQSPPGLGVALKHFMTENSILLSNLRILFRVIKKSAQKDKEFYDALNRPRNRWSLDDKAFRTYAREGLVKAARYMDELAELLQQRGIALSIVVYPWPDQIYHRVLESKQVAFWKEWTDHHEVQLINLYPTFIEDREPRAVIKEFYIKGDIHWNKAGHALVANKILEKLDLPVDPL</sequence>
<comment type="subcellular location">
    <subcellularLocation>
        <location evidence="1">Periplasm</location>
    </subcellularLocation>
</comment>
<gene>
    <name evidence="9" type="ORF">DF168_00123</name>
</gene>
<feature type="transmembrane region" description="Helical" evidence="7">
    <location>
        <begin position="14"/>
        <end position="41"/>
    </location>
</feature>
<dbReference type="InterPro" id="IPR031811">
    <property type="entry name" value="ALGX/ALGJ_SGNH-like"/>
</dbReference>
<name>A0A2Z4AB53_9BACT</name>
<evidence type="ECO:0000256" key="1">
    <source>
        <dbReference type="ARBA" id="ARBA00004418"/>
    </source>
</evidence>
<dbReference type="SUPFAM" id="SSF52266">
    <property type="entry name" value="SGNH hydrolase"/>
    <property type="match status" value="1"/>
</dbReference>
<dbReference type="InterPro" id="IPR036514">
    <property type="entry name" value="SGNH_hydro_sf"/>
</dbReference>
<evidence type="ECO:0000256" key="4">
    <source>
        <dbReference type="ARBA" id="ARBA00022729"/>
    </source>
</evidence>
<protein>
    <recommendedName>
        <fullName evidence="8">AlgX/AlgJ SGNH hydrolase-like domain-containing protein</fullName>
    </recommendedName>
</protein>
<keyword evidence="3" id="KW-0808">Transferase</keyword>
<keyword evidence="7" id="KW-1133">Transmembrane helix</keyword>
<evidence type="ECO:0000256" key="3">
    <source>
        <dbReference type="ARBA" id="ARBA00022679"/>
    </source>
</evidence>
<keyword evidence="7" id="KW-0472">Membrane</keyword>
<evidence type="ECO:0000313" key="10">
    <source>
        <dbReference type="Proteomes" id="UP000247465"/>
    </source>
</evidence>
<dbReference type="GO" id="GO:0042121">
    <property type="term" value="P:alginic acid biosynthetic process"/>
    <property type="evidence" value="ECO:0007669"/>
    <property type="project" value="UniProtKB-KW"/>
</dbReference>
<evidence type="ECO:0000256" key="7">
    <source>
        <dbReference type="SAM" id="Phobius"/>
    </source>
</evidence>
<dbReference type="Proteomes" id="UP000247465">
    <property type="component" value="Chromosome"/>
</dbReference>
<accession>A0A2Z4AB53</accession>
<evidence type="ECO:0000256" key="6">
    <source>
        <dbReference type="ARBA" id="ARBA00022841"/>
    </source>
</evidence>
<dbReference type="KEGG" id="mtar:DF168_00123"/>
<keyword evidence="6" id="KW-0016">Alginate biosynthesis</keyword>
<comment type="pathway">
    <text evidence="2">Glycan biosynthesis; alginate biosynthesis.</text>
</comment>
<keyword evidence="5" id="KW-0574">Periplasm</keyword>
<dbReference type="Pfam" id="PF16822">
    <property type="entry name" value="ALGX"/>
    <property type="match status" value="1"/>
</dbReference>
<proteinExistence type="predicted"/>
<dbReference type="EMBL" id="CP029803">
    <property type="protein sequence ID" value="AWT58951.1"/>
    <property type="molecule type" value="Genomic_DNA"/>
</dbReference>
<dbReference type="GO" id="GO:0042597">
    <property type="term" value="C:periplasmic space"/>
    <property type="evidence" value="ECO:0007669"/>
    <property type="project" value="UniProtKB-SubCell"/>
</dbReference>
<evidence type="ECO:0000256" key="5">
    <source>
        <dbReference type="ARBA" id="ARBA00022764"/>
    </source>
</evidence>
<keyword evidence="7" id="KW-0812">Transmembrane</keyword>
<evidence type="ECO:0000256" key="2">
    <source>
        <dbReference type="ARBA" id="ARBA00005182"/>
    </source>
</evidence>
<feature type="domain" description="AlgX/AlgJ SGNH hydrolase-like" evidence="8">
    <location>
        <begin position="247"/>
        <end position="361"/>
    </location>
</feature>
<evidence type="ECO:0000259" key="8">
    <source>
        <dbReference type="Pfam" id="PF16822"/>
    </source>
</evidence>
<keyword evidence="4" id="KW-0732">Signal</keyword>
<organism evidence="9 10">
    <name type="scientific">Candidatus Moanibacter tarae</name>
    <dbReference type="NCBI Taxonomy" id="2200854"/>
    <lineage>
        <taxon>Bacteria</taxon>
        <taxon>Pseudomonadati</taxon>
        <taxon>Verrucomicrobiota</taxon>
        <taxon>Opitutia</taxon>
        <taxon>Puniceicoccales</taxon>
        <taxon>Puniceicoccales incertae sedis</taxon>
        <taxon>Candidatus Moanibacter</taxon>
    </lineage>
</organism>
<reference evidence="9 10" key="1">
    <citation type="submission" date="2018-06" db="EMBL/GenBank/DDBJ databases">
        <title>Draft Genome Sequence of a Novel Marine Bacterium Related to the Verrucomicrobia.</title>
        <authorList>
            <person name="Vosseberg J."/>
            <person name="Martijn J."/>
            <person name="Ettema T.J.G."/>
        </authorList>
    </citation>
    <scope>NUCLEOTIDE SEQUENCE [LARGE SCALE GENOMIC DNA]</scope>
    <source>
        <strain evidence="9">TARA_B100001123</strain>
    </source>
</reference>